<dbReference type="RefSeq" id="WP_120629609.1">
    <property type="nucleotide sequence ID" value="NZ_RAWG01000354.1"/>
</dbReference>
<dbReference type="Proteomes" id="UP000273405">
    <property type="component" value="Unassembled WGS sequence"/>
</dbReference>
<dbReference type="Pfam" id="PF03965">
    <property type="entry name" value="Penicillinase_R"/>
    <property type="match status" value="1"/>
</dbReference>
<dbReference type="PIRSF" id="PIRSF019455">
    <property type="entry name" value="CopR_AtkY"/>
    <property type="match status" value="1"/>
</dbReference>
<accession>A0A3A8MZE1</accession>
<name>A0A3A8MZE1_9BACT</name>
<dbReference type="OrthoDB" id="279010at2"/>
<evidence type="ECO:0000313" key="6">
    <source>
        <dbReference type="Proteomes" id="UP000273405"/>
    </source>
</evidence>
<evidence type="ECO:0000256" key="4">
    <source>
        <dbReference type="ARBA" id="ARBA00023163"/>
    </source>
</evidence>
<dbReference type="InterPro" id="IPR005650">
    <property type="entry name" value="BlaI_family"/>
</dbReference>
<keyword evidence="6" id="KW-1185">Reference proteome</keyword>
<dbReference type="EMBL" id="RAWG01000354">
    <property type="protein sequence ID" value="RKH34125.1"/>
    <property type="molecule type" value="Genomic_DNA"/>
</dbReference>
<keyword evidence="3" id="KW-0238">DNA-binding</keyword>
<proteinExistence type="inferred from homology"/>
<dbReference type="AlphaFoldDB" id="A0A3A8MZE1"/>
<organism evidence="5 6">
    <name type="scientific">Corallococcus sicarius</name>
    <dbReference type="NCBI Taxonomy" id="2316726"/>
    <lineage>
        <taxon>Bacteria</taxon>
        <taxon>Pseudomonadati</taxon>
        <taxon>Myxococcota</taxon>
        <taxon>Myxococcia</taxon>
        <taxon>Myxococcales</taxon>
        <taxon>Cystobacterineae</taxon>
        <taxon>Myxococcaceae</taxon>
        <taxon>Corallococcus</taxon>
    </lineage>
</organism>
<comment type="similarity">
    <text evidence="1">Belongs to the BlaI transcriptional regulatory family.</text>
</comment>
<protein>
    <submittedName>
        <fullName evidence="5">BlaI/MecI/CopY family transcriptional regulator</fullName>
    </submittedName>
</protein>
<dbReference type="GO" id="GO:0045892">
    <property type="term" value="P:negative regulation of DNA-templated transcription"/>
    <property type="evidence" value="ECO:0007669"/>
    <property type="project" value="InterPro"/>
</dbReference>
<dbReference type="InterPro" id="IPR036388">
    <property type="entry name" value="WH-like_DNA-bd_sf"/>
</dbReference>
<dbReference type="InterPro" id="IPR036390">
    <property type="entry name" value="WH_DNA-bd_sf"/>
</dbReference>
<dbReference type="Gene3D" id="1.10.10.10">
    <property type="entry name" value="Winged helix-like DNA-binding domain superfamily/Winged helix DNA-binding domain"/>
    <property type="match status" value="1"/>
</dbReference>
<keyword evidence="4" id="KW-0804">Transcription</keyword>
<dbReference type="Gene3D" id="1.10.4040.10">
    <property type="entry name" value="Penicillinase repressor domain"/>
    <property type="match status" value="1"/>
</dbReference>
<evidence type="ECO:0000256" key="3">
    <source>
        <dbReference type="ARBA" id="ARBA00023125"/>
    </source>
</evidence>
<dbReference type="SUPFAM" id="SSF46785">
    <property type="entry name" value="Winged helix' DNA-binding domain"/>
    <property type="match status" value="1"/>
</dbReference>
<reference evidence="6" key="1">
    <citation type="submission" date="2018-09" db="EMBL/GenBank/DDBJ databases">
        <authorList>
            <person name="Livingstone P.G."/>
            <person name="Whitworth D.E."/>
        </authorList>
    </citation>
    <scope>NUCLEOTIDE SEQUENCE [LARGE SCALE GENOMIC DNA]</scope>
    <source>
        <strain evidence="6">CA040B</strain>
    </source>
</reference>
<evidence type="ECO:0000256" key="2">
    <source>
        <dbReference type="ARBA" id="ARBA00023015"/>
    </source>
</evidence>
<dbReference type="GO" id="GO:0003677">
    <property type="term" value="F:DNA binding"/>
    <property type="evidence" value="ECO:0007669"/>
    <property type="project" value="UniProtKB-KW"/>
</dbReference>
<keyword evidence="2" id="KW-0805">Transcription regulation</keyword>
<evidence type="ECO:0000313" key="5">
    <source>
        <dbReference type="EMBL" id="RKH34125.1"/>
    </source>
</evidence>
<gene>
    <name evidence="5" type="ORF">D7X12_35325</name>
</gene>
<comment type="caution">
    <text evidence="5">The sequence shown here is derived from an EMBL/GenBank/DDBJ whole genome shotgun (WGS) entry which is preliminary data.</text>
</comment>
<evidence type="ECO:0000256" key="1">
    <source>
        <dbReference type="ARBA" id="ARBA00011046"/>
    </source>
</evidence>
<sequence length="128" mass="14435">MSRDTLPRPTDAELGILRVLWDRGASTVREVHETLRDGSGYTTVLKTMQIMTEKGLVMRDESQRAHVYTARVPRENTQRQLVTDLVDRVFGGSPARLALQALSTKKTSPEELAELRQLLESLEKEAES</sequence>